<reference evidence="1" key="2">
    <citation type="journal article" date="2015" name="Data Brief">
        <title>Shoot transcriptome of the giant reed, Arundo donax.</title>
        <authorList>
            <person name="Barrero R.A."/>
            <person name="Guerrero F.D."/>
            <person name="Moolhuijzen P."/>
            <person name="Goolsby J.A."/>
            <person name="Tidwell J."/>
            <person name="Bellgard S.E."/>
            <person name="Bellgard M.I."/>
        </authorList>
    </citation>
    <scope>NUCLEOTIDE SEQUENCE</scope>
    <source>
        <tissue evidence="1">Shoot tissue taken approximately 20 cm above the soil surface</tissue>
    </source>
</reference>
<reference evidence="1" key="1">
    <citation type="submission" date="2014-09" db="EMBL/GenBank/DDBJ databases">
        <authorList>
            <person name="Magalhaes I.L.F."/>
            <person name="Oliveira U."/>
            <person name="Santos F.R."/>
            <person name="Vidigal T.H.D.A."/>
            <person name="Brescovit A.D."/>
            <person name="Santos A.J."/>
        </authorList>
    </citation>
    <scope>NUCLEOTIDE SEQUENCE</scope>
    <source>
        <tissue evidence="1">Shoot tissue taken approximately 20 cm above the soil surface</tissue>
    </source>
</reference>
<proteinExistence type="predicted"/>
<evidence type="ECO:0000313" key="1">
    <source>
        <dbReference type="EMBL" id="JAE26793.1"/>
    </source>
</evidence>
<dbReference type="EMBL" id="GBRH01171103">
    <property type="protein sequence ID" value="JAE26793.1"/>
    <property type="molecule type" value="Transcribed_RNA"/>
</dbReference>
<protein>
    <submittedName>
        <fullName evidence="1">Uncharacterized protein</fullName>
    </submittedName>
</protein>
<sequence length="13" mass="1573">MHTQPTTATRRWS</sequence>
<organism evidence="1">
    <name type="scientific">Arundo donax</name>
    <name type="common">Giant reed</name>
    <name type="synonym">Donax arundinaceus</name>
    <dbReference type="NCBI Taxonomy" id="35708"/>
    <lineage>
        <taxon>Eukaryota</taxon>
        <taxon>Viridiplantae</taxon>
        <taxon>Streptophyta</taxon>
        <taxon>Embryophyta</taxon>
        <taxon>Tracheophyta</taxon>
        <taxon>Spermatophyta</taxon>
        <taxon>Magnoliopsida</taxon>
        <taxon>Liliopsida</taxon>
        <taxon>Poales</taxon>
        <taxon>Poaceae</taxon>
        <taxon>PACMAD clade</taxon>
        <taxon>Arundinoideae</taxon>
        <taxon>Arundineae</taxon>
        <taxon>Arundo</taxon>
    </lineage>
</organism>
<name>A0A0A9H1M9_ARUDO</name>
<accession>A0A0A9H1M9</accession>